<reference evidence="2" key="1">
    <citation type="submission" date="2022-02" db="EMBL/GenBank/DDBJ databases">
        <title>Atlantic sturgeon de novo genome assembly.</title>
        <authorList>
            <person name="Stock M."/>
            <person name="Klopp C."/>
            <person name="Guiguen Y."/>
            <person name="Cabau C."/>
            <person name="Parinello H."/>
            <person name="Santidrian Yebra-Pimentel E."/>
            <person name="Kuhl H."/>
            <person name="Dirks R.P."/>
            <person name="Guessner J."/>
            <person name="Wuertz S."/>
            <person name="Du K."/>
            <person name="Schartl M."/>
        </authorList>
    </citation>
    <scope>NUCLEOTIDE SEQUENCE</scope>
    <source>
        <strain evidence="2">STURGEONOMICS-FGT-2020</strain>
        <tissue evidence="2">Whole blood</tissue>
    </source>
</reference>
<dbReference type="AlphaFoldDB" id="A0AAD8DBQ0"/>
<dbReference type="Proteomes" id="UP001230051">
    <property type="component" value="Unassembled WGS sequence"/>
</dbReference>
<proteinExistence type="predicted"/>
<sequence length="102" mass="11626">MSNQTSPLIPARSHGTTVQYVLIPVAAVIIVGITGLLAIYFRRKKRLDQLRHQLVPVYTYDPSEIYWDAEDSMDEEQELKELLNTDAHTFHGQLSLRNSLST</sequence>
<dbReference type="PANTHER" id="PTHR47730:SF1">
    <property type="entry name" value="SMALL INTEGRAL MEMBRANE PROTEIN 29"/>
    <property type="match status" value="1"/>
</dbReference>
<feature type="transmembrane region" description="Helical" evidence="1">
    <location>
        <begin position="20"/>
        <end position="41"/>
    </location>
</feature>
<dbReference type="PANTHER" id="PTHR47730">
    <property type="entry name" value="SMALL INTEGRAL MEMBRANE PROTEIN 29"/>
    <property type="match status" value="1"/>
</dbReference>
<dbReference type="InterPro" id="IPR043239">
    <property type="entry name" value="SMIM29"/>
</dbReference>
<organism evidence="2 3">
    <name type="scientific">Acipenser oxyrinchus oxyrinchus</name>
    <dbReference type="NCBI Taxonomy" id="40147"/>
    <lineage>
        <taxon>Eukaryota</taxon>
        <taxon>Metazoa</taxon>
        <taxon>Chordata</taxon>
        <taxon>Craniata</taxon>
        <taxon>Vertebrata</taxon>
        <taxon>Euteleostomi</taxon>
        <taxon>Actinopterygii</taxon>
        <taxon>Chondrostei</taxon>
        <taxon>Acipenseriformes</taxon>
        <taxon>Acipenseridae</taxon>
        <taxon>Acipenser</taxon>
    </lineage>
</organism>
<dbReference type="EMBL" id="JAGXEW010000010">
    <property type="protein sequence ID" value="KAK1166754.1"/>
    <property type="molecule type" value="Genomic_DNA"/>
</dbReference>
<comment type="caution">
    <text evidence="2">The sequence shown here is derived from an EMBL/GenBank/DDBJ whole genome shotgun (WGS) entry which is preliminary data.</text>
</comment>
<keyword evidence="1" id="KW-0812">Transmembrane</keyword>
<name>A0AAD8DBQ0_ACIOX</name>
<evidence type="ECO:0000313" key="3">
    <source>
        <dbReference type="Proteomes" id="UP001230051"/>
    </source>
</evidence>
<gene>
    <name evidence="2" type="primary">SMIM29</name>
    <name evidence="2" type="ORF">AOXY_G11344</name>
</gene>
<keyword evidence="3" id="KW-1185">Reference proteome</keyword>
<keyword evidence="1" id="KW-0472">Membrane</keyword>
<evidence type="ECO:0000313" key="2">
    <source>
        <dbReference type="EMBL" id="KAK1166754.1"/>
    </source>
</evidence>
<keyword evidence="1" id="KW-1133">Transmembrane helix</keyword>
<accession>A0AAD8DBQ0</accession>
<protein>
    <submittedName>
        <fullName evidence="2">Small integral membrane protein 29-like</fullName>
    </submittedName>
</protein>
<evidence type="ECO:0000256" key="1">
    <source>
        <dbReference type="SAM" id="Phobius"/>
    </source>
</evidence>